<evidence type="ECO:0000256" key="6">
    <source>
        <dbReference type="ARBA" id="ARBA00022556"/>
    </source>
</evidence>
<proteinExistence type="inferred from homology"/>
<evidence type="ECO:0000256" key="9">
    <source>
        <dbReference type="ARBA" id="ARBA00022777"/>
    </source>
</evidence>
<evidence type="ECO:0000256" key="12">
    <source>
        <dbReference type="ARBA" id="ARBA00029757"/>
    </source>
</evidence>
<sequence>MQWLEQHWYRTTLLHFILLPVSFIFRMLAATRRALYRNGILTSVKLPVPIIVVGNITVGGSGKTPLTLWLAQQLIDSGWHPGIISRGYGGTTISPLAVHASSSPDEAGDEAVLMAQRKLCPVWIGRDRVGAARALLQAHPECDILLSDDGLQHYRLQRDFEIVVVDGIRRFGNGFLLPAGPLREPISRLTQVDAVVIHGGMAAQNQHSMQLYGESFYNLLNPNTSAHAADFYGQRLHSIAGIGHPQRFFSHLNRLGLKAQAHPFPDHHRFTPADLDYTDADAILMTEKDAVKCTAFANEKCWVLRVDAQLDSLLTQQILEKVTPDGRKTA</sequence>
<dbReference type="PANTHER" id="PTHR42724:SF1">
    <property type="entry name" value="TETRAACYLDISACCHARIDE 4'-KINASE, MITOCHONDRIAL-RELATED"/>
    <property type="match status" value="1"/>
</dbReference>
<keyword evidence="8 13" id="KW-0547">Nucleotide-binding</keyword>
<evidence type="ECO:0000256" key="13">
    <source>
        <dbReference type="HAMAP-Rule" id="MF_00409"/>
    </source>
</evidence>
<dbReference type="SUPFAM" id="SSF52540">
    <property type="entry name" value="P-loop containing nucleoside triphosphate hydrolases"/>
    <property type="match status" value="1"/>
</dbReference>
<evidence type="ECO:0000313" key="16">
    <source>
        <dbReference type="Proteomes" id="UP000839052"/>
    </source>
</evidence>
<feature type="binding site" evidence="13">
    <location>
        <begin position="57"/>
        <end position="64"/>
    </location>
    <ligand>
        <name>ATP</name>
        <dbReference type="ChEBI" id="CHEBI:30616"/>
    </ligand>
</feature>
<keyword evidence="9 13" id="KW-0418">Kinase</keyword>
<keyword evidence="11 13" id="KW-0443">Lipid metabolism</keyword>
<dbReference type="EMBL" id="OU912926">
    <property type="protein sequence ID" value="CAG9931662.1"/>
    <property type="molecule type" value="Genomic_DNA"/>
</dbReference>
<evidence type="ECO:0000256" key="5">
    <source>
        <dbReference type="ARBA" id="ARBA00022516"/>
    </source>
</evidence>
<evidence type="ECO:0000256" key="10">
    <source>
        <dbReference type="ARBA" id="ARBA00022840"/>
    </source>
</evidence>
<dbReference type="InterPro" id="IPR027417">
    <property type="entry name" value="P-loop_NTPase"/>
</dbReference>
<comment type="similarity">
    <text evidence="13">Belongs to the LpxK family.</text>
</comment>
<dbReference type="InterPro" id="IPR003758">
    <property type="entry name" value="LpxK"/>
</dbReference>
<evidence type="ECO:0000256" key="11">
    <source>
        <dbReference type="ARBA" id="ARBA00023098"/>
    </source>
</evidence>
<dbReference type="HAMAP" id="MF_00409">
    <property type="entry name" value="LpxK"/>
    <property type="match status" value="1"/>
</dbReference>
<dbReference type="NCBIfam" id="TIGR00682">
    <property type="entry name" value="lpxK"/>
    <property type="match status" value="1"/>
</dbReference>
<comment type="function">
    <text evidence="1 13">Transfers the gamma-phosphate of ATP to the 4'-position of a tetraacyldisaccharide 1-phosphate intermediate (termed DS-1-P) to form tetraacyldisaccharide 1,4'-bis-phosphate (lipid IVA).</text>
</comment>
<evidence type="ECO:0000256" key="3">
    <source>
        <dbReference type="ARBA" id="ARBA00012071"/>
    </source>
</evidence>
<keyword evidence="10 13" id="KW-0067">ATP-binding</keyword>
<dbReference type="Pfam" id="PF02606">
    <property type="entry name" value="LpxK"/>
    <property type="match status" value="1"/>
</dbReference>
<dbReference type="GO" id="GO:0009029">
    <property type="term" value="F:lipid-A 4'-kinase activity"/>
    <property type="evidence" value="ECO:0007669"/>
    <property type="project" value="UniProtKB-EC"/>
</dbReference>
<feature type="transmembrane region" description="Helical" evidence="14">
    <location>
        <begin position="12"/>
        <end position="29"/>
    </location>
</feature>
<comment type="pathway">
    <text evidence="2 13">Glycolipid biosynthesis; lipid IV(A) biosynthesis; lipid IV(A) from (3R)-3-hydroxytetradecanoyl-[acyl-carrier-protein] and UDP-N-acetyl-alpha-D-glucosamine: step 6/6.</text>
</comment>
<evidence type="ECO:0000256" key="8">
    <source>
        <dbReference type="ARBA" id="ARBA00022741"/>
    </source>
</evidence>
<keyword evidence="16" id="KW-1185">Reference proteome</keyword>
<reference evidence="15 16" key="1">
    <citation type="submission" date="2021-10" db="EMBL/GenBank/DDBJ databases">
        <authorList>
            <person name="Koch H."/>
        </authorList>
    </citation>
    <scope>NUCLEOTIDE SEQUENCE [LARGE SCALE GENOMIC DNA]</scope>
    <source>
        <strain evidence="15">6680</strain>
    </source>
</reference>
<keyword evidence="14" id="KW-0472">Membrane</keyword>
<comment type="catalytic activity">
    <reaction evidence="13">
        <text>a lipid A disaccharide + ATP = a lipid IVA + ADP + H(+)</text>
        <dbReference type="Rhea" id="RHEA:67840"/>
        <dbReference type="ChEBI" id="CHEBI:15378"/>
        <dbReference type="ChEBI" id="CHEBI:30616"/>
        <dbReference type="ChEBI" id="CHEBI:176343"/>
        <dbReference type="ChEBI" id="CHEBI:176425"/>
        <dbReference type="ChEBI" id="CHEBI:456216"/>
        <dbReference type="EC" id="2.7.1.130"/>
    </reaction>
</comment>
<evidence type="ECO:0000256" key="2">
    <source>
        <dbReference type="ARBA" id="ARBA00004870"/>
    </source>
</evidence>
<evidence type="ECO:0000313" key="15">
    <source>
        <dbReference type="EMBL" id="CAG9931662.1"/>
    </source>
</evidence>
<dbReference type="EC" id="2.7.1.130" evidence="3 13"/>
<dbReference type="Proteomes" id="UP000839052">
    <property type="component" value="Chromosome"/>
</dbReference>
<keyword evidence="7 13" id="KW-0808">Transferase</keyword>
<keyword evidence="14" id="KW-1133">Transmembrane helix</keyword>
<keyword evidence="14" id="KW-0812">Transmembrane</keyword>
<gene>
    <name evidence="13 15" type="primary">lpxK</name>
    <name evidence="15" type="ORF">NTG6680_0409</name>
</gene>
<dbReference type="RefSeq" id="WP_239795739.1">
    <property type="nucleotide sequence ID" value="NZ_OU912926.1"/>
</dbReference>
<keyword evidence="6 13" id="KW-0441">Lipid A biosynthesis</keyword>
<dbReference type="PANTHER" id="PTHR42724">
    <property type="entry name" value="TETRAACYLDISACCHARIDE 4'-KINASE"/>
    <property type="match status" value="1"/>
</dbReference>
<protein>
    <recommendedName>
        <fullName evidence="4 13">Tetraacyldisaccharide 4'-kinase</fullName>
        <ecNumber evidence="3 13">2.7.1.130</ecNumber>
    </recommendedName>
    <alternativeName>
        <fullName evidence="12 13">Lipid A 4'-kinase</fullName>
    </alternativeName>
</protein>
<keyword evidence="5 13" id="KW-0444">Lipid biosynthesis</keyword>
<name>A0ABM8YW29_9PROT</name>
<organism evidence="15 16">
    <name type="scientific">Candidatus Nitrotoga arctica</name>
    <dbReference type="NCBI Taxonomy" id="453162"/>
    <lineage>
        <taxon>Bacteria</taxon>
        <taxon>Pseudomonadati</taxon>
        <taxon>Pseudomonadota</taxon>
        <taxon>Betaproteobacteria</taxon>
        <taxon>Nitrosomonadales</taxon>
        <taxon>Gallionellaceae</taxon>
        <taxon>Candidatus Nitrotoga</taxon>
    </lineage>
</organism>
<accession>A0ABM8YW29</accession>
<evidence type="ECO:0000256" key="14">
    <source>
        <dbReference type="SAM" id="Phobius"/>
    </source>
</evidence>
<evidence type="ECO:0000256" key="4">
    <source>
        <dbReference type="ARBA" id="ARBA00016436"/>
    </source>
</evidence>
<evidence type="ECO:0000256" key="1">
    <source>
        <dbReference type="ARBA" id="ARBA00002274"/>
    </source>
</evidence>
<evidence type="ECO:0000256" key="7">
    <source>
        <dbReference type="ARBA" id="ARBA00022679"/>
    </source>
</evidence>